<organism evidence="1 2">
    <name type="scientific">Streptococcus parasuis</name>
    <dbReference type="NCBI Taxonomy" id="1501662"/>
    <lineage>
        <taxon>Bacteria</taxon>
        <taxon>Bacillati</taxon>
        <taxon>Bacillota</taxon>
        <taxon>Bacilli</taxon>
        <taxon>Lactobacillales</taxon>
        <taxon>Streptococcaceae</taxon>
        <taxon>Streptococcus</taxon>
    </lineage>
</organism>
<dbReference type="SUPFAM" id="SSF89550">
    <property type="entry name" value="PHP domain-like"/>
    <property type="match status" value="1"/>
</dbReference>
<dbReference type="RefSeq" id="WP_181460275.1">
    <property type="nucleotide sequence ID" value="NZ_AP024276.1"/>
</dbReference>
<sequence length="230" mass="26957">MKNNLEAKHAYRKISDEKNKFGSYRKTLFHVHTPESHDYRLFKRWKELPENDWNNLTIDDYIEEVRNQKIFPNELFKTDKHEKILYENYLDSGFDSEIEKISFLTLVQNLYNENISVVVVSDHNTILGIKKLKTAIKLVSELSQNKCKEYIEVINGVEISCADRVHVLIAFPDNKFKTMQDWLDYNLVSVNEGSFKSSLEILDTLIFISIILLPNSLQTSLVSKKYSLRS</sequence>
<evidence type="ECO:0000313" key="1">
    <source>
        <dbReference type="EMBL" id="MET3534111.1"/>
    </source>
</evidence>
<dbReference type="GeneID" id="78827922"/>
<comment type="caution">
    <text evidence="1">The sequence shown here is derived from an EMBL/GenBank/DDBJ whole genome shotgun (WGS) entry which is preliminary data.</text>
</comment>
<evidence type="ECO:0008006" key="3">
    <source>
        <dbReference type="Google" id="ProtNLM"/>
    </source>
</evidence>
<keyword evidence="2" id="KW-1185">Reference proteome</keyword>
<accession>A0ABV2ESE4</accession>
<reference evidence="1 2" key="1">
    <citation type="submission" date="2024-06" db="EMBL/GenBank/DDBJ databases">
        <title>Genomic Encyclopedia of Type Strains, Phase IV (KMG-IV): sequencing the most valuable type-strain genomes for metagenomic binning, comparative biology and taxonomic classification.</title>
        <authorList>
            <person name="Goeker M."/>
        </authorList>
    </citation>
    <scope>NUCLEOTIDE SEQUENCE [LARGE SCALE GENOMIC DNA]</scope>
    <source>
        <strain evidence="1 2">DSM 29126</strain>
    </source>
</reference>
<evidence type="ECO:0000313" key="2">
    <source>
        <dbReference type="Proteomes" id="UP001549134"/>
    </source>
</evidence>
<dbReference type="Proteomes" id="UP001549134">
    <property type="component" value="Unassembled WGS sequence"/>
</dbReference>
<dbReference type="Gene3D" id="3.20.20.140">
    <property type="entry name" value="Metal-dependent hydrolases"/>
    <property type="match status" value="1"/>
</dbReference>
<dbReference type="EMBL" id="JBEPLX010000012">
    <property type="protein sequence ID" value="MET3534111.1"/>
    <property type="molecule type" value="Genomic_DNA"/>
</dbReference>
<name>A0ABV2ESE4_9STRE</name>
<gene>
    <name evidence="1" type="ORF">ABID50_001270</name>
</gene>
<proteinExistence type="predicted"/>
<protein>
    <recommendedName>
        <fullName evidence="3">PHP domain-containing protein</fullName>
    </recommendedName>
</protein>
<dbReference type="InterPro" id="IPR016195">
    <property type="entry name" value="Pol/histidinol_Pase-like"/>
</dbReference>